<protein>
    <submittedName>
        <fullName evidence="2">Uncharacterized protein</fullName>
    </submittedName>
</protein>
<comment type="caution">
    <text evidence="2">The sequence shown here is derived from an EMBL/GenBank/DDBJ whole genome shotgun (WGS) entry which is preliminary data.</text>
</comment>
<dbReference type="AlphaFoldDB" id="A0A8H3IQR1"/>
<evidence type="ECO:0000313" key="3">
    <source>
        <dbReference type="Proteomes" id="UP000664169"/>
    </source>
</evidence>
<feature type="chain" id="PRO_5034914392" evidence="1">
    <location>
        <begin position="22"/>
        <end position="367"/>
    </location>
</feature>
<keyword evidence="3" id="KW-1185">Reference proteome</keyword>
<dbReference type="EMBL" id="CAJPDQ010000020">
    <property type="protein sequence ID" value="CAF9923885.1"/>
    <property type="molecule type" value="Genomic_DNA"/>
</dbReference>
<organism evidence="2 3">
    <name type="scientific">Gomphillus americanus</name>
    <dbReference type="NCBI Taxonomy" id="1940652"/>
    <lineage>
        <taxon>Eukaryota</taxon>
        <taxon>Fungi</taxon>
        <taxon>Dikarya</taxon>
        <taxon>Ascomycota</taxon>
        <taxon>Pezizomycotina</taxon>
        <taxon>Lecanoromycetes</taxon>
        <taxon>OSLEUM clade</taxon>
        <taxon>Ostropomycetidae</taxon>
        <taxon>Ostropales</taxon>
        <taxon>Graphidaceae</taxon>
        <taxon>Gomphilloideae</taxon>
        <taxon>Gomphillus</taxon>
    </lineage>
</organism>
<dbReference type="Proteomes" id="UP000664169">
    <property type="component" value="Unassembled WGS sequence"/>
</dbReference>
<keyword evidence="1" id="KW-0732">Signal</keyword>
<evidence type="ECO:0000256" key="1">
    <source>
        <dbReference type="SAM" id="SignalP"/>
    </source>
</evidence>
<evidence type="ECO:0000313" key="2">
    <source>
        <dbReference type="EMBL" id="CAF9923885.1"/>
    </source>
</evidence>
<gene>
    <name evidence="2" type="ORF">GOMPHAMPRED_003476</name>
</gene>
<proteinExistence type="predicted"/>
<accession>A0A8H3IQR1</accession>
<sequence>MAPHAVLAATALLATLSLTSAHDSSYSGAIYGRHLSEDSIEPFLTARAIQEILARRGLDDEEDLYIRDEPNMITREADADAEADILFEHDDVLFNYRRSIDSRNAEAEVDPLFEHDDILFNYKREADGGDSFFDNVEFFDILTRDIDTREADAEGDPDPMFEHDDILFNYKREALPDGTDSFFDDVEFFDLVARNEMSTRDASPDPDPIFEHDDILFNYRRSLDDPFEELEFTDLITRSTDPFDEIEFTDLVNRSDNPFDEIEFTDLISRSAERQADGSFTPWYQSTLAQARKGDYKSPGQLKADTQAQRVGGMLAGSNSGVDAGSGYSGAAAGGAGGHAFNEALDAGSAGASSMDAASMDAGGMGI</sequence>
<feature type="signal peptide" evidence="1">
    <location>
        <begin position="1"/>
        <end position="21"/>
    </location>
</feature>
<reference evidence="2" key="1">
    <citation type="submission" date="2021-03" db="EMBL/GenBank/DDBJ databases">
        <authorList>
            <person name="Tagirdzhanova G."/>
        </authorList>
    </citation>
    <scope>NUCLEOTIDE SEQUENCE</scope>
</reference>
<name>A0A8H3IQR1_9LECA</name>